<dbReference type="EMBL" id="CM001223">
    <property type="protein sequence ID" value="KEH23105.1"/>
    <property type="molecule type" value="Genomic_DNA"/>
</dbReference>
<dbReference type="EnsemblPlants" id="KEH23105">
    <property type="protein sequence ID" value="KEH23105"/>
    <property type="gene ID" value="MTR_7g066510"/>
</dbReference>
<gene>
    <name evidence="1" type="ordered locus">MTR_7g066510</name>
</gene>
<reference evidence="1 3" key="1">
    <citation type="journal article" date="2011" name="Nature">
        <title>The Medicago genome provides insight into the evolution of rhizobial symbioses.</title>
        <authorList>
            <person name="Young N.D."/>
            <person name="Debelle F."/>
            <person name="Oldroyd G.E."/>
            <person name="Geurts R."/>
            <person name="Cannon S.B."/>
            <person name="Udvardi M.K."/>
            <person name="Benedito V.A."/>
            <person name="Mayer K.F."/>
            <person name="Gouzy J."/>
            <person name="Schoof H."/>
            <person name="Van de Peer Y."/>
            <person name="Proost S."/>
            <person name="Cook D.R."/>
            <person name="Meyers B.C."/>
            <person name="Spannagl M."/>
            <person name="Cheung F."/>
            <person name="De Mita S."/>
            <person name="Krishnakumar V."/>
            <person name="Gundlach H."/>
            <person name="Zhou S."/>
            <person name="Mudge J."/>
            <person name="Bharti A.K."/>
            <person name="Murray J.D."/>
            <person name="Naoumkina M.A."/>
            <person name="Rosen B."/>
            <person name="Silverstein K.A."/>
            <person name="Tang H."/>
            <person name="Rombauts S."/>
            <person name="Zhao P.X."/>
            <person name="Zhou P."/>
            <person name="Barbe V."/>
            <person name="Bardou P."/>
            <person name="Bechner M."/>
            <person name="Bellec A."/>
            <person name="Berger A."/>
            <person name="Berges H."/>
            <person name="Bidwell S."/>
            <person name="Bisseling T."/>
            <person name="Choisne N."/>
            <person name="Couloux A."/>
            <person name="Denny R."/>
            <person name="Deshpande S."/>
            <person name="Dai X."/>
            <person name="Doyle J.J."/>
            <person name="Dudez A.M."/>
            <person name="Farmer A.D."/>
            <person name="Fouteau S."/>
            <person name="Franken C."/>
            <person name="Gibelin C."/>
            <person name="Gish J."/>
            <person name="Goldstein S."/>
            <person name="Gonzalez A.J."/>
            <person name="Green P.J."/>
            <person name="Hallab A."/>
            <person name="Hartog M."/>
            <person name="Hua A."/>
            <person name="Humphray S.J."/>
            <person name="Jeong D.H."/>
            <person name="Jing Y."/>
            <person name="Jocker A."/>
            <person name="Kenton S.M."/>
            <person name="Kim D.J."/>
            <person name="Klee K."/>
            <person name="Lai H."/>
            <person name="Lang C."/>
            <person name="Lin S."/>
            <person name="Macmil S.L."/>
            <person name="Magdelenat G."/>
            <person name="Matthews L."/>
            <person name="McCorrison J."/>
            <person name="Monaghan E.L."/>
            <person name="Mun J.H."/>
            <person name="Najar F.Z."/>
            <person name="Nicholson C."/>
            <person name="Noirot C."/>
            <person name="O'Bleness M."/>
            <person name="Paule C.R."/>
            <person name="Poulain J."/>
            <person name="Prion F."/>
            <person name="Qin B."/>
            <person name="Qu C."/>
            <person name="Retzel E.F."/>
            <person name="Riddle C."/>
            <person name="Sallet E."/>
            <person name="Samain S."/>
            <person name="Samson N."/>
            <person name="Sanders I."/>
            <person name="Saurat O."/>
            <person name="Scarpelli C."/>
            <person name="Schiex T."/>
            <person name="Segurens B."/>
            <person name="Severin A.J."/>
            <person name="Sherrier D.J."/>
            <person name="Shi R."/>
            <person name="Sims S."/>
            <person name="Singer S.R."/>
            <person name="Sinharoy S."/>
            <person name="Sterck L."/>
            <person name="Viollet A."/>
            <person name="Wang B.B."/>
            <person name="Wang K."/>
            <person name="Wang M."/>
            <person name="Wang X."/>
            <person name="Warfsmann J."/>
            <person name="Weissenbach J."/>
            <person name="White D.D."/>
            <person name="White J.D."/>
            <person name="Wiley G.B."/>
            <person name="Wincker P."/>
            <person name="Xing Y."/>
            <person name="Yang L."/>
            <person name="Yao Z."/>
            <person name="Ying F."/>
            <person name="Zhai J."/>
            <person name="Zhou L."/>
            <person name="Zuber A."/>
            <person name="Denarie J."/>
            <person name="Dixon R.A."/>
            <person name="May G.D."/>
            <person name="Schwartz D.C."/>
            <person name="Rogers J."/>
            <person name="Quetier F."/>
            <person name="Town C.D."/>
            <person name="Roe B.A."/>
        </authorList>
    </citation>
    <scope>NUCLEOTIDE SEQUENCE [LARGE SCALE GENOMIC DNA]</scope>
    <source>
        <strain evidence="1">A17</strain>
        <strain evidence="2 3">cv. Jemalong A17</strain>
    </source>
</reference>
<dbReference type="HOGENOM" id="CLU_1257745_0_0_1"/>
<dbReference type="Proteomes" id="UP000002051">
    <property type="component" value="Unassembled WGS sequence"/>
</dbReference>
<dbReference type="AlphaFoldDB" id="A0A072UB86"/>
<reference evidence="1 3" key="2">
    <citation type="journal article" date="2014" name="BMC Genomics">
        <title>An improved genome release (version Mt4.0) for the model legume Medicago truncatula.</title>
        <authorList>
            <person name="Tang H."/>
            <person name="Krishnakumar V."/>
            <person name="Bidwell S."/>
            <person name="Rosen B."/>
            <person name="Chan A."/>
            <person name="Zhou S."/>
            <person name="Gentzbittel L."/>
            <person name="Childs K.L."/>
            <person name="Yandell M."/>
            <person name="Gundlach H."/>
            <person name="Mayer K.F."/>
            <person name="Schwartz D.C."/>
            <person name="Town C.D."/>
        </authorList>
    </citation>
    <scope>GENOME REANNOTATION</scope>
    <source>
        <strain evidence="1">A17</strain>
        <strain evidence="2 3">cv. Jemalong A17</strain>
    </source>
</reference>
<name>A0A072UB86_MEDTR</name>
<reference evidence="2" key="3">
    <citation type="submission" date="2015-04" db="UniProtKB">
        <authorList>
            <consortium name="EnsemblPlants"/>
        </authorList>
    </citation>
    <scope>IDENTIFICATION</scope>
    <source>
        <strain evidence="2">cv. Jemalong A17</strain>
    </source>
</reference>
<evidence type="ECO:0000313" key="1">
    <source>
        <dbReference type="EMBL" id="KEH23105.1"/>
    </source>
</evidence>
<proteinExistence type="predicted"/>
<keyword evidence="3" id="KW-1185">Reference proteome</keyword>
<protein>
    <submittedName>
        <fullName evidence="1 2">Uncharacterized protein</fullName>
    </submittedName>
</protein>
<sequence length="220" mass="25105">MTYITGGSLVVNLYLLDIERSHNELLQIESQGTTTNQNKIPPLYGISVNVMSLNKNSRACVEENSWTLMFRTLIQMIVFPTTHDTSIFGHVQIIEVEIQHGKKIKAVKSLVVNLYLLDIERSHNELLQIESQGTTTNQNKIPPLYGISVNVMSLNKNSRACVEENSWTLMFRTLIQMIVFPTTHDTSIFGHVQIIEVEIQHGKKIKAVKYHALWRILSFV</sequence>
<evidence type="ECO:0000313" key="3">
    <source>
        <dbReference type="Proteomes" id="UP000002051"/>
    </source>
</evidence>
<evidence type="ECO:0000313" key="2">
    <source>
        <dbReference type="EnsemblPlants" id="KEH23105"/>
    </source>
</evidence>
<accession>A0A072UB86</accession>
<organism evidence="1 3">
    <name type="scientific">Medicago truncatula</name>
    <name type="common">Barrel medic</name>
    <name type="synonym">Medicago tribuloides</name>
    <dbReference type="NCBI Taxonomy" id="3880"/>
    <lineage>
        <taxon>Eukaryota</taxon>
        <taxon>Viridiplantae</taxon>
        <taxon>Streptophyta</taxon>
        <taxon>Embryophyta</taxon>
        <taxon>Tracheophyta</taxon>
        <taxon>Spermatophyta</taxon>
        <taxon>Magnoliopsida</taxon>
        <taxon>eudicotyledons</taxon>
        <taxon>Gunneridae</taxon>
        <taxon>Pentapetalae</taxon>
        <taxon>rosids</taxon>
        <taxon>fabids</taxon>
        <taxon>Fabales</taxon>
        <taxon>Fabaceae</taxon>
        <taxon>Papilionoideae</taxon>
        <taxon>50 kb inversion clade</taxon>
        <taxon>NPAAA clade</taxon>
        <taxon>Hologalegina</taxon>
        <taxon>IRL clade</taxon>
        <taxon>Trifolieae</taxon>
        <taxon>Medicago</taxon>
    </lineage>
</organism>